<evidence type="ECO:0000313" key="3">
    <source>
        <dbReference type="Proteomes" id="UP000593576"/>
    </source>
</evidence>
<protein>
    <submittedName>
        <fullName evidence="2">Uncharacterized protein</fullName>
    </submittedName>
</protein>
<proteinExistence type="predicted"/>
<comment type="caution">
    <text evidence="2">The sequence shown here is derived from an EMBL/GenBank/DDBJ whole genome shotgun (WGS) entry which is preliminary data.</text>
</comment>
<dbReference type="EMBL" id="JABFAF010000009">
    <property type="protein sequence ID" value="MBA0867406.1"/>
    <property type="molecule type" value="Genomic_DNA"/>
</dbReference>
<feature type="region of interest" description="Disordered" evidence="1">
    <location>
        <begin position="1"/>
        <end position="23"/>
    </location>
</feature>
<evidence type="ECO:0000256" key="1">
    <source>
        <dbReference type="SAM" id="MobiDB-lite"/>
    </source>
</evidence>
<gene>
    <name evidence="2" type="ORF">Goshw_030074</name>
</gene>
<name>A0A7J9M9D3_GOSSC</name>
<keyword evidence="3" id="KW-1185">Reference proteome</keyword>
<organism evidence="2 3">
    <name type="scientific">Gossypium schwendimanii</name>
    <name type="common">Cotton</name>
    <dbReference type="NCBI Taxonomy" id="34291"/>
    <lineage>
        <taxon>Eukaryota</taxon>
        <taxon>Viridiplantae</taxon>
        <taxon>Streptophyta</taxon>
        <taxon>Embryophyta</taxon>
        <taxon>Tracheophyta</taxon>
        <taxon>Spermatophyta</taxon>
        <taxon>Magnoliopsida</taxon>
        <taxon>eudicotyledons</taxon>
        <taxon>Gunneridae</taxon>
        <taxon>Pentapetalae</taxon>
        <taxon>rosids</taxon>
        <taxon>malvids</taxon>
        <taxon>Malvales</taxon>
        <taxon>Malvaceae</taxon>
        <taxon>Malvoideae</taxon>
        <taxon>Gossypium</taxon>
    </lineage>
</organism>
<accession>A0A7J9M9D3</accession>
<reference evidence="2 3" key="1">
    <citation type="journal article" date="2019" name="Genome Biol. Evol.">
        <title>Insights into the evolution of the New World diploid cottons (Gossypium, subgenus Houzingenia) based on genome sequencing.</title>
        <authorList>
            <person name="Grover C.E."/>
            <person name="Arick M.A. 2nd"/>
            <person name="Thrash A."/>
            <person name="Conover J.L."/>
            <person name="Sanders W.S."/>
            <person name="Peterson D.G."/>
            <person name="Frelichowski J.E."/>
            <person name="Scheffler J.A."/>
            <person name="Scheffler B.E."/>
            <person name="Wendel J.F."/>
        </authorList>
    </citation>
    <scope>NUCLEOTIDE SEQUENCE [LARGE SCALE GENOMIC DNA]</scope>
    <source>
        <strain evidence="2">1</strain>
        <tissue evidence="2">Leaf</tissue>
    </source>
</reference>
<dbReference type="AlphaFoldDB" id="A0A7J9M9D3"/>
<sequence length="23" mass="2419">MHSSYSAGPPPHGRLVARNAITV</sequence>
<evidence type="ECO:0000313" key="2">
    <source>
        <dbReference type="EMBL" id="MBA0867406.1"/>
    </source>
</evidence>
<dbReference type="Proteomes" id="UP000593576">
    <property type="component" value="Unassembled WGS sequence"/>
</dbReference>